<evidence type="ECO:0000313" key="2">
    <source>
        <dbReference type="Proteomes" id="UP001163223"/>
    </source>
</evidence>
<organism evidence="1 2">
    <name type="scientific">Antarcticirhabdus aurantiaca</name>
    <dbReference type="NCBI Taxonomy" id="2606717"/>
    <lineage>
        <taxon>Bacteria</taxon>
        <taxon>Pseudomonadati</taxon>
        <taxon>Pseudomonadota</taxon>
        <taxon>Alphaproteobacteria</taxon>
        <taxon>Hyphomicrobiales</taxon>
        <taxon>Aurantimonadaceae</taxon>
        <taxon>Antarcticirhabdus</taxon>
    </lineage>
</organism>
<protein>
    <submittedName>
        <fullName evidence="1">Response regulator transcription factor</fullName>
    </submittedName>
</protein>
<reference evidence="1" key="1">
    <citation type="submission" date="2022-11" db="EMBL/GenBank/DDBJ databases">
        <title>beta-Carotene-producing bacterium, Jeongeuplla avenae sp. nov., alleviates the salt stress of Arabidopsis seedlings.</title>
        <authorList>
            <person name="Jiang L."/>
            <person name="Lee J."/>
        </authorList>
    </citation>
    <scope>NUCLEOTIDE SEQUENCE</scope>
    <source>
        <strain evidence="1">DY_R2A_6</strain>
    </source>
</reference>
<keyword evidence="2" id="KW-1185">Reference proteome</keyword>
<proteinExistence type="predicted"/>
<sequence length="244" mass="27055">MTVLIVEDDAVHRAFLRDVLVGTLPDCRLIEAADGVAGEALAREHESMNVVVDLQMPRRTGVEMAKTLWRERPATAIMFWSNYADEAYVRGVSRIVPEGAAYGYVLKSASEERLALALKSVFLEGQCVIDREIRSVQQKSADRSGSFTDVEYEILVDLALGLTDRLIAERRGISLRSVQNRLAQIYDKLGVYETEAGSDVFNLRMRAVTLAGLRKLLNRNSLEQAEAELAAWLAASPRASGGRR</sequence>
<evidence type="ECO:0000313" key="1">
    <source>
        <dbReference type="EMBL" id="WAJ31302.1"/>
    </source>
</evidence>
<dbReference type="EMBL" id="CP113520">
    <property type="protein sequence ID" value="WAJ31302.1"/>
    <property type="molecule type" value="Genomic_DNA"/>
</dbReference>
<dbReference type="Proteomes" id="UP001163223">
    <property type="component" value="Chromosome"/>
</dbReference>
<name>A0ACD4NXF0_9HYPH</name>
<accession>A0ACD4NXF0</accession>
<gene>
    <name evidence="1" type="ORF">OXU80_00090</name>
</gene>